<proteinExistence type="predicted"/>
<organism evidence="3 4">
    <name type="scientific">Streptomonospora mangrovi</name>
    <dbReference type="NCBI Taxonomy" id="2883123"/>
    <lineage>
        <taxon>Bacteria</taxon>
        <taxon>Bacillati</taxon>
        <taxon>Actinomycetota</taxon>
        <taxon>Actinomycetes</taxon>
        <taxon>Streptosporangiales</taxon>
        <taxon>Nocardiopsidaceae</taxon>
        <taxon>Streptomonospora</taxon>
    </lineage>
</organism>
<dbReference type="RefSeq" id="WP_270070726.1">
    <property type="nucleotide sequence ID" value="NZ_JAJAQC010000004.1"/>
</dbReference>
<feature type="transmembrane region" description="Helical" evidence="2">
    <location>
        <begin position="138"/>
        <end position="156"/>
    </location>
</feature>
<feature type="compositionally biased region" description="Basic residues" evidence="1">
    <location>
        <begin position="1"/>
        <end position="11"/>
    </location>
</feature>
<feature type="compositionally biased region" description="Low complexity" evidence="1">
    <location>
        <begin position="12"/>
        <end position="24"/>
    </location>
</feature>
<keyword evidence="2" id="KW-0472">Membrane</keyword>
<protein>
    <submittedName>
        <fullName evidence="3">Uncharacterized protein</fullName>
    </submittedName>
</protein>
<gene>
    <name evidence="3" type="ORF">LG943_03720</name>
</gene>
<reference evidence="3" key="1">
    <citation type="submission" date="2021-10" db="EMBL/GenBank/DDBJ databases">
        <title>Streptomonospora sp. nov., isolated from mangrove soil.</title>
        <authorList>
            <person name="Chen X."/>
            <person name="Ge X."/>
            <person name="Liu W."/>
        </authorList>
    </citation>
    <scope>NUCLEOTIDE SEQUENCE</scope>
    <source>
        <strain evidence="3">S1-112</strain>
    </source>
</reference>
<comment type="caution">
    <text evidence="3">The sequence shown here is derived from an EMBL/GenBank/DDBJ whole genome shotgun (WGS) entry which is preliminary data.</text>
</comment>
<dbReference type="EMBL" id="JAJAQC010000004">
    <property type="protein sequence ID" value="MDA0563441.1"/>
    <property type="molecule type" value="Genomic_DNA"/>
</dbReference>
<dbReference type="AlphaFoldDB" id="A0A9X3SLL1"/>
<evidence type="ECO:0000256" key="1">
    <source>
        <dbReference type="SAM" id="MobiDB-lite"/>
    </source>
</evidence>
<feature type="compositionally biased region" description="Low complexity" evidence="1">
    <location>
        <begin position="32"/>
        <end position="46"/>
    </location>
</feature>
<feature type="region of interest" description="Disordered" evidence="1">
    <location>
        <begin position="1"/>
        <end position="48"/>
    </location>
</feature>
<evidence type="ECO:0000256" key="2">
    <source>
        <dbReference type="SAM" id="Phobius"/>
    </source>
</evidence>
<feature type="transmembrane region" description="Helical" evidence="2">
    <location>
        <begin position="109"/>
        <end position="131"/>
    </location>
</feature>
<keyword evidence="2" id="KW-0812">Transmembrane</keyword>
<accession>A0A9X3SLL1</accession>
<feature type="transmembrane region" description="Helical" evidence="2">
    <location>
        <begin position="66"/>
        <end position="89"/>
    </location>
</feature>
<dbReference type="Proteomes" id="UP001140076">
    <property type="component" value="Unassembled WGS sequence"/>
</dbReference>
<keyword evidence="2" id="KW-1133">Transmembrane helix</keyword>
<sequence length="178" mass="18433">MSPKKRKRRPAGRAPARAGAPAAATQDRDPDSAAPAAPPAEDGAAAPRRRVSRTPVVLDDRRRWPVAVWIVLAAVWLLGSPLFLVFFLAEGFALVGEPAAGAGMRATAWYLLGLLVCALGVPLAGAAAAVLMRRRIAALLFGAALVVSAVPLFLLASPAELFDAVRTGLTAEPPSGGR</sequence>
<evidence type="ECO:0000313" key="4">
    <source>
        <dbReference type="Proteomes" id="UP001140076"/>
    </source>
</evidence>
<name>A0A9X3SLL1_9ACTN</name>
<keyword evidence="4" id="KW-1185">Reference proteome</keyword>
<evidence type="ECO:0000313" key="3">
    <source>
        <dbReference type="EMBL" id="MDA0563441.1"/>
    </source>
</evidence>